<keyword evidence="2" id="KW-0121">Carboxypeptidase</keyword>
<dbReference type="SUPFAM" id="SSF49464">
    <property type="entry name" value="Carboxypeptidase regulatory domain-like"/>
    <property type="match status" value="1"/>
</dbReference>
<sequence length="147" mass="16151">MLKVMFQNHLLSKRLLKTTLSFTLLSLLFLTGCSASSGLGDVTGVVTLDGAPLSQAIIFFKPEAEGATAFGRTDENGRYQLTYVGNRQGTLPGVNKVRITTRQETENEAGRIVWTKEKVPAKYNEETTLIVDVKPGKSTHNFELTSK</sequence>
<organism evidence="2 3">
    <name type="scientific">Bremerella cremea</name>
    <dbReference type="NCBI Taxonomy" id="1031537"/>
    <lineage>
        <taxon>Bacteria</taxon>
        <taxon>Pseudomonadati</taxon>
        <taxon>Planctomycetota</taxon>
        <taxon>Planctomycetia</taxon>
        <taxon>Pirellulales</taxon>
        <taxon>Pirellulaceae</taxon>
        <taxon>Bremerella</taxon>
    </lineage>
</organism>
<proteinExistence type="predicted"/>
<gene>
    <name evidence="2" type="ORF">DTL42_18960</name>
</gene>
<comment type="caution">
    <text evidence="2">The sequence shown here is derived from an EMBL/GenBank/DDBJ whole genome shotgun (WGS) entry which is preliminary data.</text>
</comment>
<reference evidence="2 3" key="1">
    <citation type="submission" date="2018-07" db="EMBL/GenBank/DDBJ databases">
        <title>Comparative genomes isolates from brazilian mangrove.</title>
        <authorList>
            <person name="De Araujo J.E."/>
            <person name="Taketani R.G."/>
            <person name="Silva M.C.P."/>
            <person name="Lourenco M.V."/>
            <person name="Oliveira V.M."/>
            <person name="Andreote F.D."/>
        </authorList>
    </citation>
    <scope>NUCLEOTIDE SEQUENCE [LARGE SCALE GENOMIC DNA]</scope>
    <source>
        <strain evidence="2 3">HEX PRIS-MGV</strain>
    </source>
</reference>
<evidence type="ECO:0000313" key="3">
    <source>
        <dbReference type="Proteomes" id="UP000253562"/>
    </source>
</evidence>
<dbReference type="EMBL" id="QPEX01000039">
    <property type="protein sequence ID" value="RCS43239.1"/>
    <property type="molecule type" value="Genomic_DNA"/>
</dbReference>
<feature type="chain" id="PRO_5016917765" evidence="1">
    <location>
        <begin position="36"/>
        <end position="147"/>
    </location>
</feature>
<keyword evidence="2" id="KW-0645">Protease</keyword>
<dbReference type="OrthoDB" id="291697at2"/>
<name>A0A368KMD5_9BACT</name>
<dbReference type="Proteomes" id="UP000253562">
    <property type="component" value="Unassembled WGS sequence"/>
</dbReference>
<dbReference type="PROSITE" id="PS51257">
    <property type="entry name" value="PROKAR_LIPOPROTEIN"/>
    <property type="match status" value="1"/>
</dbReference>
<dbReference type="GO" id="GO:0004180">
    <property type="term" value="F:carboxypeptidase activity"/>
    <property type="evidence" value="ECO:0007669"/>
    <property type="project" value="UniProtKB-KW"/>
</dbReference>
<dbReference type="RefSeq" id="WP_114370938.1">
    <property type="nucleotide sequence ID" value="NZ_QPEX01000039.1"/>
</dbReference>
<dbReference type="AlphaFoldDB" id="A0A368KMD5"/>
<keyword evidence="2" id="KW-0378">Hydrolase</keyword>
<protein>
    <submittedName>
        <fullName evidence="2">Carboxypeptidase regulatory-like domain-containing protein</fullName>
    </submittedName>
</protein>
<keyword evidence="1" id="KW-0732">Signal</keyword>
<accession>A0A368KMD5</accession>
<dbReference type="InterPro" id="IPR008969">
    <property type="entry name" value="CarboxyPept-like_regulatory"/>
</dbReference>
<feature type="signal peptide" evidence="1">
    <location>
        <begin position="1"/>
        <end position="35"/>
    </location>
</feature>
<evidence type="ECO:0000256" key="1">
    <source>
        <dbReference type="SAM" id="SignalP"/>
    </source>
</evidence>
<evidence type="ECO:0000313" key="2">
    <source>
        <dbReference type="EMBL" id="RCS43239.1"/>
    </source>
</evidence>